<sequence>MTFMGSFKGNAPVRQRIVDQCNSYKDPFICSAHHKVTKASLAEARNSKFCLRRAGDSPSRKSIVDVIALGCCIPVFFHPAHAKLYEINWDGWPGWSACVSIPRREFLNGGINLHRHLAAIRKAEVQSMQYRLFKNAPTFQCQLDDNGQDQPSNLLGYLQKKSVQCTVADLRNHDNPMIIVPTDRIAFPSSNGGAAWVYFNLLLV</sequence>
<accession>A0ABN9WK29</accession>
<evidence type="ECO:0000313" key="4">
    <source>
        <dbReference type="Proteomes" id="UP001189429"/>
    </source>
</evidence>
<evidence type="ECO:0000313" key="3">
    <source>
        <dbReference type="EMBL" id="CAK0886898.1"/>
    </source>
</evidence>
<dbReference type="InterPro" id="IPR004263">
    <property type="entry name" value="Exostosin"/>
</dbReference>
<organism evidence="3 4">
    <name type="scientific">Prorocentrum cordatum</name>
    <dbReference type="NCBI Taxonomy" id="2364126"/>
    <lineage>
        <taxon>Eukaryota</taxon>
        <taxon>Sar</taxon>
        <taxon>Alveolata</taxon>
        <taxon>Dinophyceae</taxon>
        <taxon>Prorocentrales</taxon>
        <taxon>Prorocentraceae</taxon>
        <taxon>Prorocentrum</taxon>
    </lineage>
</organism>
<evidence type="ECO:0000259" key="2">
    <source>
        <dbReference type="Pfam" id="PF03016"/>
    </source>
</evidence>
<dbReference type="PANTHER" id="PTHR11062">
    <property type="entry name" value="EXOSTOSIN HEPARAN SULFATE GLYCOSYLTRANSFERASE -RELATED"/>
    <property type="match status" value="1"/>
</dbReference>
<dbReference type="Pfam" id="PF03016">
    <property type="entry name" value="Exostosin_GT47"/>
    <property type="match status" value="1"/>
</dbReference>
<dbReference type="PANTHER" id="PTHR11062:SF117">
    <property type="entry name" value="XYLOGLUCAN-SPECIFIC GALACTURONOSYLTRANSFERASE 1"/>
    <property type="match status" value="1"/>
</dbReference>
<name>A0ABN9WK29_9DINO</name>
<keyword evidence="4" id="KW-1185">Reference proteome</keyword>
<reference evidence="3" key="1">
    <citation type="submission" date="2023-10" db="EMBL/GenBank/DDBJ databases">
        <authorList>
            <person name="Chen Y."/>
            <person name="Shah S."/>
            <person name="Dougan E. K."/>
            <person name="Thang M."/>
            <person name="Chan C."/>
        </authorList>
    </citation>
    <scope>NUCLEOTIDE SEQUENCE [LARGE SCALE GENOMIC DNA]</scope>
</reference>
<dbReference type="EMBL" id="CAUYUJ010018866">
    <property type="protein sequence ID" value="CAK0886898.1"/>
    <property type="molecule type" value="Genomic_DNA"/>
</dbReference>
<comment type="caution">
    <text evidence="3">The sequence shown here is derived from an EMBL/GenBank/DDBJ whole genome shotgun (WGS) entry which is preliminary data.</text>
</comment>
<feature type="domain" description="Exostosin GT47" evidence="2">
    <location>
        <begin position="2"/>
        <end position="78"/>
    </location>
</feature>
<gene>
    <name evidence="3" type="ORF">PCOR1329_LOCUS68122</name>
</gene>
<proteinExistence type="inferred from homology"/>
<dbReference type="InterPro" id="IPR040911">
    <property type="entry name" value="Exostosin_GT47"/>
</dbReference>
<protein>
    <recommendedName>
        <fullName evidence="2">Exostosin GT47 domain-containing protein</fullName>
    </recommendedName>
</protein>
<evidence type="ECO:0000256" key="1">
    <source>
        <dbReference type="ARBA" id="ARBA00010271"/>
    </source>
</evidence>
<dbReference type="Proteomes" id="UP001189429">
    <property type="component" value="Unassembled WGS sequence"/>
</dbReference>
<comment type="similarity">
    <text evidence="1">Belongs to the glycosyltransferase 47 family.</text>
</comment>